<protein>
    <submittedName>
        <fullName evidence="2">Uncharacterized protein</fullName>
    </submittedName>
</protein>
<dbReference type="PROSITE" id="PS51257">
    <property type="entry name" value="PROKAR_LIPOPROTEIN"/>
    <property type="match status" value="1"/>
</dbReference>
<keyword evidence="3" id="KW-1185">Reference proteome</keyword>
<dbReference type="EMBL" id="CP003283">
    <property type="protein sequence ID" value="AFL97309.1"/>
    <property type="molecule type" value="Genomic_DNA"/>
</dbReference>
<keyword evidence="1" id="KW-0732">Signal</keyword>
<gene>
    <name evidence="2" type="ordered locus">Ornrh_1122</name>
</gene>
<feature type="chain" id="PRO_5003684647" evidence="1">
    <location>
        <begin position="25"/>
        <end position="144"/>
    </location>
</feature>
<feature type="signal peptide" evidence="1">
    <location>
        <begin position="1"/>
        <end position="24"/>
    </location>
</feature>
<accession>I4A025</accession>
<dbReference type="GeneID" id="71569387"/>
<dbReference type="Proteomes" id="UP000006051">
    <property type="component" value="Chromosome"/>
</dbReference>
<dbReference type="KEGG" id="orh:Ornrh_1122"/>
<dbReference type="HOGENOM" id="CLU_1720506_0_0_10"/>
<proteinExistence type="predicted"/>
<dbReference type="RefSeq" id="WP_014790890.1">
    <property type="nucleotide sequence ID" value="NC_018016.1"/>
</dbReference>
<dbReference type="AlphaFoldDB" id="I4A025"/>
<evidence type="ECO:0000256" key="1">
    <source>
        <dbReference type="SAM" id="SignalP"/>
    </source>
</evidence>
<organism evidence="2 3">
    <name type="scientific">Ornithobacterium rhinotracheale (strain ATCC 51463 / DSM 15997 / CCUG 23171 / CIP 104009 / LMG 9086)</name>
    <dbReference type="NCBI Taxonomy" id="867902"/>
    <lineage>
        <taxon>Bacteria</taxon>
        <taxon>Pseudomonadati</taxon>
        <taxon>Bacteroidota</taxon>
        <taxon>Flavobacteriia</taxon>
        <taxon>Flavobacteriales</taxon>
        <taxon>Weeksellaceae</taxon>
        <taxon>Ornithobacterium</taxon>
    </lineage>
</organism>
<evidence type="ECO:0000313" key="3">
    <source>
        <dbReference type="Proteomes" id="UP000006051"/>
    </source>
</evidence>
<reference evidence="2 3" key="1">
    <citation type="submission" date="2012-06" db="EMBL/GenBank/DDBJ databases">
        <title>The complete genome of Ornithobacterium rhinotracheale DSM 15997.</title>
        <authorList>
            <consortium name="US DOE Joint Genome Institute (JGI-PGF)"/>
            <person name="Lucas S."/>
            <person name="Copeland A."/>
            <person name="Lapidus A."/>
            <person name="Goodwin L."/>
            <person name="Pitluck S."/>
            <person name="Peters L."/>
            <person name="Mikhailova N."/>
            <person name="Teshima H."/>
            <person name="Kyrpides N."/>
            <person name="Mavromatis K."/>
            <person name="Pagani I."/>
            <person name="Ivanova N."/>
            <person name="Ovchinnikova G."/>
            <person name="Zeytun A."/>
            <person name="Detter J.C."/>
            <person name="Han C."/>
            <person name="Land M."/>
            <person name="Hauser L."/>
            <person name="Markowitz V."/>
            <person name="Cheng J.-F."/>
            <person name="Hugenholtz P."/>
            <person name="Woyke T."/>
            <person name="Wu D."/>
            <person name="Lang E."/>
            <person name="Kopitz M."/>
            <person name="Brambilla E."/>
            <person name="Klenk H.-P."/>
            <person name="Eisen J.A."/>
        </authorList>
    </citation>
    <scope>NUCLEOTIDE SEQUENCE [LARGE SCALE GENOMIC DNA]</scope>
    <source>
        <strain evidence="3">ATCC 51463 / DSM 15997 / CCUG 23171 / LMG 9086</strain>
    </source>
</reference>
<sequence>MKKIKFLSLVLVALSAILFTSCSKDDDGGGKNDPYKKLYGEWELYQEIKNNTVIDYNNCIPTYTFYEDNTYLFIDKEDTDEGCKSTAEKGTFKASEKSFVLIDDDEHDPVTYDIVKLDDKYMETILRYKSGGFDVELRGKYRKK</sequence>
<name>I4A025_ORNRL</name>
<dbReference type="GeneID" id="97257802"/>
<evidence type="ECO:0000313" key="2">
    <source>
        <dbReference type="EMBL" id="AFL97309.1"/>
    </source>
</evidence>